<gene>
    <name evidence="2" type="ORF">CY34DRAFT_39671</name>
</gene>
<feature type="non-terminal residue" evidence="2">
    <location>
        <position position="1"/>
    </location>
</feature>
<dbReference type="AlphaFoldDB" id="A0A0D0AJR4"/>
<dbReference type="InterPro" id="IPR057670">
    <property type="entry name" value="SH3_retrovirus"/>
</dbReference>
<dbReference type="PANTHER" id="PTHR42648">
    <property type="entry name" value="TRANSPOSASE, PUTATIVE-RELATED"/>
    <property type="match status" value="1"/>
</dbReference>
<organism evidence="2 3">
    <name type="scientific">Suillus luteus UH-Slu-Lm8-n1</name>
    <dbReference type="NCBI Taxonomy" id="930992"/>
    <lineage>
        <taxon>Eukaryota</taxon>
        <taxon>Fungi</taxon>
        <taxon>Dikarya</taxon>
        <taxon>Basidiomycota</taxon>
        <taxon>Agaricomycotina</taxon>
        <taxon>Agaricomycetes</taxon>
        <taxon>Agaricomycetidae</taxon>
        <taxon>Boletales</taxon>
        <taxon>Suillineae</taxon>
        <taxon>Suillaceae</taxon>
        <taxon>Suillus</taxon>
    </lineage>
</organism>
<sequence>LTVCYLWNRSTSHVLPPNVTPYKLVNESKPDLSHVRIFGSRCFARIPSELQSKLGPHSRQAVFLGYPEGTKRYR</sequence>
<dbReference type="HOGENOM" id="CLU_085149_5_0_1"/>
<keyword evidence="3" id="KW-1185">Reference proteome</keyword>
<reference evidence="3" key="2">
    <citation type="submission" date="2015-01" db="EMBL/GenBank/DDBJ databases">
        <title>Evolutionary Origins and Diversification of the Mycorrhizal Mutualists.</title>
        <authorList>
            <consortium name="DOE Joint Genome Institute"/>
            <consortium name="Mycorrhizal Genomics Consortium"/>
            <person name="Kohler A."/>
            <person name="Kuo A."/>
            <person name="Nagy L.G."/>
            <person name="Floudas D."/>
            <person name="Copeland A."/>
            <person name="Barry K.W."/>
            <person name="Cichocki N."/>
            <person name="Veneault-Fourrey C."/>
            <person name="LaButti K."/>
            <person name="Lindquist E.A."/>
            <person name="Lipzen A."/>
            <person name="Lundell T."/>
            <person name="Morin E."/>
            <person name="Murat C."/>
            <person name="Riley R."/>
            <person name="Ohm R."/>
            <person name="Sun H."/>
            <person name="Tunlid A."/>
            <person name="Henrissat B."/>
            <person name="Grigoriev I.V."/>
            <person name="Hibbett D.S."/>
            <person name="Martin F."/>
        </authorList>
    </citation>
    <scope>NUCLEOTIDE SEQUENCE [LARGE SCALE GENOMIC DNA]</scope>
    <source>
        <strain evidence="3">UH-Slu-Lm8-n1</strain>
    </source>
</reference>
<evidence type="ECO:0000313" key="2">
    <source>
        <dbReference type="EMBL" id="KIK32193.1"/>
    </source>
</evidence>
<dbReference type="OrthoDB" id="2671929at2759"/>
<reference evidence="2 3" key="1">
    <citation type="submission" date="2014-04" db="EMBL/GenBank/DDBJ databases">
        <authorList>
            <consortium name="DOE Joint Genome Institute"/>
            <person name="Kuo A."/>
            <person name="Ruytinx J."/>
            <person name="Rineau F."/>
            <person name="Colpaert J."/>
            <person name="Kohler A."/>
            <person name="Nagy L.G."/>
            <person name="Floudas D."/>
            <person name="Copeland A."/>
            <person name="Barry K.W."/>
            <person name="Cichocki N."/>
            <person name="Veneault-Fourrey C."/>
            <person name="LaButti K."/>
            <person name="Lindquist E.A."/>
            <person name="Lipzen A."/>
            <person name="Lundell T."/>
            <person name="Morin E."/>
            <person name="Murat C."/>
            <person name="Sun H."/>
            <person name="Tunlid A."/>
            <person name="Henrissat B."/>
            <person name="Grigoriev I.V."/>
            <person name="Hibbett D.S."/>
            <person name="Martin F."/>
            <person name="Nordberg H.P."/>
            <person name="Cantor M.N."/>
            <person name="Hua S.X."/>
        </authorList>
    </citation>
    <scope>NUCLEOTIDE SEQUENCE [LARGE SCALE GENOMIC DNA]</scope>
    <source>
        <strain evidence="2 3">UH-Slu-Lm8-n1</strain>
    </source>
</reference>
<evidence type="ECO:0000313" key="3">
    <source>
        <dbReference type="Proteomes" id="UP000054485"/>
    </source>
</evidence>
<feature type="domain" description="Retroviral polymerase SH3-like" evidence="1">
    <location>
        <begin position="40"/>
        <end position="74"/>
    </location>
</feature>
<dbReference type="InParanoid" id="A0A0D0AJR4"/>
<protein>
    <recommendedName>
        <fullName evidence="1">Retroviral polymerase SH3-like domain-containing protein</fullName>
    </recommendedName>
</protein>
<accession>A0A0D0AJR4</accession>
<name>A0A0D0AJR4_9AGAM</name>
<dbReference type="InterPro" id="IPR039537">
    <property type="entry name" value="Retrotran_Ty1/copia-like"/>
</dbReference>
<dbReference type="Pfam" id="PF25597">
    <property type="entry name" value="SH3_retrovirus"/>
    <property type="match status" value="1"/>
</dbReference>
<feature type="non-terminal residue" evidence="2">
    <location>
        <position position="74"/>
    </location>
</feature>
<proteinExistence type="predicted"/>
<evidence type="ECO:0000259" key="1">
    <source>
        <dbReference type="Pfam" id="PF25597"/>
    </source>
</evidence>
<dbReference type="PANTHER" id="PTHR42648:SF24">
    <property type="entry name" value="INTEGRASE CATALYTIC DOMAIN-CONTAINING PROTEIN"/>
    <property type="match status" value="1"/>
</dbReference>
<dbReference type="Proteomes" id="UP000054485">
    <property type="component" value="Unassembled WGS sequence"/>
</dbReference>
<dbReference type="EMBL" id="KN836348">
    <property type="protein sequence ID" value="KIK32193.1"/>
    <property type="molecule type" value="Genomic_DNA"/>
</dbReference>
<dbReference type="STRING" id="930992.A0A0D0AJR4"/>